<proteinExistence type="predicted"/>
<keyword evidence="3" id="KW-1185">Reference proteome</keyword>
<gene>
    <name evidence="2" type="ORF">SAMN05443547_1352</name>
</gene>
<organism evidence="2 3">
    <name type="scientific">Flavobacterium cucumis</name>
    <dbReference type="NCBI Taxonomy" id="416016"/>
    <lineage>
        <taxon>Bacteria</taxon>
        <taxon>Pseudomonadati</taxon>
        <taxon>Bacteroidota</taxon>
        <taxon>Flavobacteriia</taxon>
        <taxon>Flavobacteriales</taxon>
        <taxon>Flavobacteriaceae</taxon>
        <taxon>Flavobacterium</taxon>
    </lineage>
</organism>
<name>A0A1M7ZVU4_9FLAO</name>
<dbReference type="Proteomes" id="UP000184611">
    <property type="component" value="Unassembled WGS sequence"/>
</dbReference>
<feature type="transmembrane region" description="Helical" evidence="1">
    <location>
        <begin position="6"/>
        <end position="28"/>
    </location>
</feature>
<evidence type="ECO:0000313" key="2">
    <source>
        <dbReference type="EMBL" id="SHO73002.1"/>
    </source>
</evidence>
<protein>
    <submittedName>
        <fullName evidence="2">Uncharacterized protein</fullName>
    </submittedName>
</protein>
<sequence length="35" mass="4210">MRTDSNEFIYAVATIVIAHFVIGFIWLWRKLNKKK</sequence>
<keyword evidence="1" id="KW-1133">Transmembrane helix</keyword>
<dbReference type="EMBL" id="FRYK01000002">
    <property type="protein sequence ID" value="SHO73002.1"/>
    <property type="molecule type" value="Genomic_DNA"/>
</dbReference>
<keyword evidence="1" id="KW-0812">Transmembrane</keyword>
<evidence type="ECO:0000256" key="1">
    <source>
        <dbReference type="SAM" id="Phobius"/>
    </source>
</evidence>
<accession>A0A1M7ZVU4</accession>
<reference evidence="3" key="1">
    <citation type="submission" date="2016-12" db="EMBL/GenBank/DDBJ databases">
        <authorList>
            <person name="Varghese N."/>
            <person name="Submissions S."/>
        </authorList>
    </citation>
    <scope>NUCLEOTIDE SEQUENCE [LARGE SCALE GENOMIC DNA]</scope>
    <source>
        <strain evidence="3">DSM 18830</strain>
    </source>
</reference>
<keyword evidence="1" id="KW-0472">Membrane</keyword>
<evidence type="ECO:0000313" key="3">
    <source>
        <dbReference type="Proteomes" id="UP000184611"/>
    </source>
</evidence>
<dbReference type="AlphaFoldDB" id="A0A1M7ZVU4"/>